<organism evidence="2 3">
    <name type="scientific">Acidithiobacillus ferridurans</name>
    <dbReference type="NCBI Taxonomy" id="1232575"/>
    <lineage>
        <taxon>Bacteria</taxon>
        <taxon>Pseudomonadati</taxon>
        <taxon>Pseudomonadota</taxon>
        <taxon>Acidithiobacillia</taxon>
        <taxon>Acidithiobacillales</taxon>
        <taxon>Acidithiobacillaceae</taxon>
        <taxon>Acidithiobacillus</taxon>
    </lineage>
</organism>
<dbReference type="KEGG" id="afj:AFERRID_20610"/>
<dbReference type="Proteomes" id="UP000280188">
    <property type="component" value="Chromosome"/>
</dbReference>
<sequence>MVNDASLPANMDTLVMERNVQGWQGVFRTNPAFHLVLAFFVGIVAGLGAVAFRRLIGLMHNAFFFGQISSSVWSAGRISRASRCLPQRRPESSAKDWPC</sequence>
<keyword evidence="1" id="KW-1133">Transmembrane helix</keyword>
<proteinExistence type="predicted"/>
<keyword evidence="1" id="KW-0812">Transmembrane</keyword>
<name>A0A2Z6INI4_ACIFI</name>
<reference evidence="2 3" key="1">
    <citation type="journal article" date="2018" name="Microbiol. Resour. Announc.">
        <title>Complete Genome Sequence of Acidithiobacillus ferridurans JCM 18981.</title>
        <authorList>
            <person name="Miyauchi T."/>
            <person name="Kouzuma A."/>
            <person name="Abe T."/>
            <person name="Watanabe K."/>
        </authorList>
    </citation>
    <scope>NUCLEOTIDE SEQUENCE [LARGE SCALE GENOMIC DNA]</scope>
    <source>
        <strain evidence="3">ATCC 33020 / DSM 29468 / JCM 18981 / 11Fe</strain>
    </source>
</reference>
<evidence type="ECO:0000313" key="2">
    <source>
        <dbReference type="EMBL" id="BBF65843.1"/>
    </source>
</evidence>
<dbReference type="AlphaFoldDB" id="A0A2Z6INI4"/>
<evidence type="ECO:0000313" key="3">
    <source>
        <dbReference type="Proteomes" id="UP000280188"/>
    </source>
</evidence>
<accession>A0A2Z6INI4</accession>
<keyword evidence="1" id="KW-0472">Membrane</keyword>
<dbReference type="RefSeq" id="WP_225981965.1">
    <property type="nucleotide sequence ID" value="NZ_AP018795.1"/>
</dbReference>
<dbReference type="EMBL" id="AP018795">
    <property type="protein sequence ID" value="BBF65843.1"/>
    <property type="molecule type" value="Genomic_DNA"/>
</dbReference>
<evidence type="ECO:0000256" key="1">
    <source>
        <dbReference type="SAM" id="Phobius"/>
    </source>
</evidence>
<keyword evidence="3" id="KW-1185">Reference proteome</keyword>
<protein>
    <submittedName>
        <fullName evidence="2">Uncharacterized protein</fullName>
    </submittedName>
</protein>
<feature type="transmembrane region" description="Helical" evidence="1">
    <location>
        <begin position="32"/>
        <end position="52"/>
    </location>
</feature>
<gene>
    <name evidence="2" type="ORF">AFERRID_20610</name>
</gene>